<organism evidence="2 3">
    <name type="scientific">Streptomyces blastmyceticus</name>
    <dbReference type="NCBI Taxonomy" id="68180"/>
    <lineage>
        <taxon>Bacteria</taxon>
        <taxon>Bacillati</taxon>
        <taxon>Actinomycetota</taxon>
        <taxon>Actinomycetes</taxon>
        <taxon>Kitasatosporales</taxon>
        <taxon>Streptomycetaceae</taxon>
        <taxon>Streptomyces</taxon>
    </lineage>
</organism>
<evidence type="ECO:0000313" key="3">
    <source>
        <dbReference type="Proteomes" id="UP001500063"/>
    </source>
</evidence>
<accession>A0ABN0XLC8</accession>
<feature type="chain" id="PRO_5045155703" description="Secreted protein" evidence="1">
    <location>
        <begin position="28"/>
        <end position="103"/>
    </location>
</feature>
<proteinExistence type="predicted"/>
<dbReference type="Proteomes" id="UP001500063">
    <property type="component" value="Unassembled WGS sequence"/>
</dbReference>
<evidence type="ECO:0000256" key="1">
    <source>
        <dbReference type="SAM" id="SignalP"/>
    </source>
</evidence>
<evidence type="ECO:0008006" key="4">
    <source>
        <dbReference type="Google" id="ProtNLM"/>
    </source>
</evidence>
<feature type="signal peptide" evidence="1">
    <location>
        <begin position="1"/>
        <end position="27"/>
    </location>
</feature>
<keyword evidence="3" id="KW-1185">Reference proteome</keyword>
<gene>
    <name evidence="2" type="ORF">GCM10010319_51240</name>
</gene>
<evidence type="ECO:0000313" key="2">
    <source>
        <dbReference type="EMBL" id="GAA0367063.1"/>
    </source>
</evidence>
<dbReference type="RefSeq" id="WP_344121299.1">
    <property type="nucleotide sequence ID" value="NZ_BAAABW010000026.1"/>
</dbReference>
<protein>
    <recommendedName>
        <fullName evidence="4">Secreted protein</fullName>
    </recommendedName>
</protein>
<reference evidence="2 3" key="1">
    <citation type="journal article" date="2019" name="Int. J. Syst. Evol. Microbiol.">
        <title>The Global Catalogue of Microorganisms (GCM) 10K type strain sequencing project: providing services to taxonomists for standard genome sequencing and annotation.</title>
        <authorList>
            <consortium name="The Broad Institute Genomics Platform"/>
            <consortium name="The Broad Institute Genome Sequencing Center for Infectious Disease"/>
            <person name="Wu L."/>
            <person name="Ma J."/>
        </authorList>
    </citation>
    <scope>NUCLEOTIDE SEQUENCE [LARGE SCALE GENOMIC DNA]</scope>
    <source>
        <strain evidence="2 3">JCM 4565</strain>
    </source>
</reference>
<sequence length="103" mass="11308">MRKLRNTVAVLAAATALGGLGISTAVAAPPAAPARIMESPTPDCADRGGRAPCYEYRTWFWTFANCEEYVRNHEVDPAKYDGHVCAVFTNGATVGLWYHKYRD</sequence>
<comment type="caution">
    <text evidence="2">The sequence shown here is derived from an EMBL/GenBank/DDBJ whole genome shotgun (WGS) entry which is preliminary data.</text>
</comment>
<dbReference type="EMBL" id="BAAABW010000026">
    <property type="protein sequence ID" value="GAA0367063.1"/>
    <property type="molecule type" value="Genomic_DNA"/>
</dbReference>
<keyword evidence="1" id="KW-0732">Signal</keyword>
<name>A0ABN0XLC8_9ACTN</name>